<dbReference type="EMBL" id="BPLR01008809">
    <property type="protein sequence ID" value="GIY27369.1"/>
    <property type="molecule type" value="Genomic_DNA"/>
</dbReference>
<gene>
    <name evidence="1" type="ORF">CEXT_795971</name>
</gene>
<evidence type="ECO:0000313" key="1">
    <source>
        <dbReference type="EMBL" id="GIY27369.1"/>
    </source>
</evidence>
<keyword evidence="2" id="KW-1185">Reference proteome</keyword>
<proteinExistence type="predicted"/>
<evidence type="ECO:0000313" key="2">
    <source>
        <dbReference type="Proteomes" id="UP001054945"/>
    </source>
</evidence>
<sequence>MKVGLQVRLHAANKLLFRIQFNGIRTTHKHVHTQYFGPEAYGNQAAPDGKGAFDAFYRKHKRGSGDAPDVLDCFRSSLAINFPSFCFQEP</sequence>
<protein>
    <submittedName>
        <fullName evidence="1">Uncharacterized protein</fullName>
    </submittedName>
</protein>
<accession>A0AAV4S347</accession>
<comment type="caution">
    <text evidence="1">The sequence shown here is derived from an EMBL/GenBank/DDBJ whole genome shotgun (WGS) entry which is preliminary data.</text>
</comment>
<organism evidence="1 2">
    <name type="scientific">Caerostris extrusa</name>
    <name type="common">Bark spider</name>
    <name type="synonym">Caerostris bankana</name>
    <dbReference type="NCBI Taxonomy" id="172846"/>
    <lineage>
        <taxon>Eukaryota</taxon>
        <taxon>Metazoa</taxon>
        <taxon>Ecdysozoa</taxon>
        <taxon>Arthropoda</taxon>
        <taxon>Chelicerata</taxon>
        <taxon>Arachnida</taxon>
        <taxon>Araneae</taxon>
        <taxon>Araneomorphae</taxon>
        <taxon>Entelegynae</taxon>
        <taxon>Araneoidea</taxon>
        <taxon>Araneidae</taxon>
        <taxon>Caerostris</taxon>
    </lineage>
</organism>
<dbReference type="Proteomes" id="UP001054945">
    <property type="component" value="Unassembled WGS sequence"/>
</dbReference>
<dbReference type="AlphaFoldDB" id="A0AAV4S347"/>
<reference evidence="1 2" key="1">
    <citation type="submission" date="2021-06" db="EMBL/GenBank/DDBJ databases">
        <title>Caerostris extrusa draft genome.</title>
        <authorList>
            <person name="Kono N."/>
            <person name="Arakawa K."/>
        </authorList>
    </citation>
    <scope>NUCLEOTIDE SEQUENCE [LARGE SCALE GENOMIC DNA]</scope>
</reference>
<name>A0AAV4S347_CAEEX</name>